<gene>
    <name evidence="1" type="ORF">BA724_15795</name>
</gene>
<dbReference type="Proteomes" id="UP000095658">
    <property type="component" value="Unassembled WGS sequence"/>
</dbReference>
<evidence type="ECO:0000313" key="1">
    <source>
        <dbReference type="EMBL" id="OES46183.1"/>
    </source>
</evidence>
<dbReference type="STRING" id="1714016.BA724_15795"/>
<dbReference type="AlphaFoldDB" id="A0A1E7DSX1"/>
<proteinExistence type="predicted"/>
<comment type="caution">
    <text evidence="1">The sequence shown here is derived from an EMBL/GenBank/DDBJ whole genome shotgun (WGS) entry which is preliminary data.</text>
</comment>
<accession>A0A1E7DSX1</accession>
<dbReference type="InterPro" id="IPR045527">
    <property type="entry name" value="DUF6470"/>
</dbReference>
<reference evidence="1 2" key="1">
    <citation type="submission" date="2016-06" db="EMBL/GenBank/DDBJ databases">
        <title>Domibacillus iocasae genome sequencing.</title>
        <authorList>
            <person name="Verma A."/>
            <person name="Pal Y."/>
            <person name="Ojha A.K."/>
            <person name="Krishnamurthi S."/>
        </authorList>
    </citation>
    <scope>NUCLEOTIDE SEQUENCE [LARGE SCALE GENOMIC DNA]</scope>
    <source>
        <strain evidence="1 2">DSM 29979</strain>
    </source>
</reference>
<keyword evidence="2" id="KW-1185">Reference proteome</keyword>
<dbReference type="Pfam" id="PF20074">
    <property type="entry name" value="DUF6470"/>
    <property type="match status" value="1"/>
</dbReference>
<organism evidence="1 2">
    <name type="scientific">Domibacillus iocasae</name>
    <dbReference type="NCBI Taxonomy" id="1714016"/>
    <lineage>
        <taxon>Bacteria</taxon>
        <taxon>Bacillati</taxon>
        <taxon>Bacillota</taxon>
        <taxon>Bacilli</taxon>
        <taxon>Bacillales</taxon>
        <taxon>Bacillaceae</taxon>
        <taxon>Domibacillus</taxon>
    </lineage>
</organism>
<protein>
    <submittedName>
        <fullName evidence="1">Uncharacterized protein</fullName>
    </submittedName>
</protein>
<dbReference type="EMBL" id="MAMP01000006">
    <property type="protein sequence ID" value="OES46183.1"/>
    <property type="molecule type" value="Genomic_DNA"/>
</dbReference>
<evidence type="ECO:0000313" key="2">
    <source>
        <dbReference type="Proteomes" id="UP000095658"/>
    </source>
</evidence>
<name>A0A1E7DSX1_9BACI</name>
<sequence length="170" mass="18936">MRTSPAALSIQQPDASVDLRQPKADMSIQTTPGQLRIDQSQAFADAGRKDVFQLTRETAAKARQKALEGTGRRAMEGRELADIHKVDNAIQQQAKRKSARNFETGLTWIPSYGSVKIDYQVGDVVINVQTHQVENNTRANKPVINYQPGDVSFQLIQSPFVRFQAVNKTI</sequence>